<dbReference type="GO" id="GO:0003824">
    <property type="term" value="F:catalytic activity"/>
    <property type="evidence" value="ECO:0007669"/>
    <property type="project" value="InterPro"/>
</dbReference>
<organism evidence="1 2">
    <name type="scientific">Extremus antarcticus</name>
    <dbReference type="NCBI Taxonomy" id="702011"/>
    <lineage>
        <taxon>Eukaryota</taxon>
        <taxon>Fungi</taxon>
        <taxon>Dikarya</taxon>
        <taxon>Ascomycota</taxon>
        <taxon>Pezizomycotina</taxon>
        <taxon>Dothideomycetes</taxon>
        <taxon>Dothideomycetidae</taxon>
        <taxon>Mycosphaerellales</taxon>
        <taxon>Extremaceae</taxon>
        <taxon>Extremus</taxon>
    </lineage>
</organism>
<dbReference type="InterPro" id="IPR039556">
    <property type="entry name" value="ICL/PEPM"/>
</dbReference>
<dbReference type="AlphaFoldDB" id="A0AAJ0D7I7"/>
<keyword evidence="2" id="KW-1185">Reference proteome</keyword>
<dbReference type="InterPro" id="IPR040442">
    <property type="entry name" value="Pyrv_kinase-like_dom_sf"/>
</dbReference>
<dbReference type="Gene3D" id="3.20.20.60">
    <property type="entry name" value="Phosphoenolpyruvate-binding domains"/>
    <property type="match status" value="1"/>
</dbReference>
<evidence type="ECO:0000313" key="2">
    <source>
        <dbReference type="Proteomes" id="UP001271007"/>
    </source>
</evidence>
<dbReference type="PANTHER" id="PTHR42905">
    <property type="entry name" value="PHOSPHOENOLPYRUVATE CARBOXYLASE"/>
    <property type="match status" value="1"/>
</dbReference>
<dbReference type="PANTHER" id="PTHR42905:SF16">
    <property type="entry name" value="CARBOXYPHOSPHONOENOLPYRUVATE PHOSPHONOMUTASE-LIKE PROTEIN (AFU_ORTHOLOGUE AFUA_5G07230)"/>
    <property type="match status" value="1"/>
</dbReference>
<dbReference type="EMBL" id="JAWDJX010000053">
    <property type="protein sequence ID" value="KAK3048078.1"/>
    <property type="molecule type" value="Genomic_DNA"/>
</dbReference>
<dbReference type="InterPro" id="IPR015813">
    <property type="entry name" value="Pyrv/PenolPyrv_kinase-like_dom"/>
</dbReference>
<dbReference type="CDD" id="cd00377">
    <property type="entry name" value="ICL_PEPM"/>
    <property type="match status" value="1"/>
</dbReference>
<comment type="caution">
    <text evidence="1">The sequence shown here is derived from an EMBL/GenBank/DDBJ whole genome shotgun (WGS) entry which is preliminary data.</text>
</comment>
<sequence>MAAQALNDKAKALRKLCKPGDPVILTNVYDAATAAIVAQHSSTRAMATASYAIAATNGIEDNDLSLEDNLIGIRKVAGVASKKDLPLTADLQDGYDDVATMIKQAIDTGAVGCNIEDVDNKTEKLRSVEDAVSRIKTAMSAAQQVGVPDFCINARTDVLSFGGSIQDAIARGKAYLEAGAVTVFVWGGPSGRGVSGDEAKQLVQGLGGYLNAKQLADLGVARVSIGPELYSKAMTGFRDALELITKKESFR</sequence>
<proteinExistence type="predicted"/>
<protein>
    <recommendedName>
        <fullName evidence="3">Carboxyphosphonoenolpyruvate phosphonomutase-like protein</fullName>
    </recommendedName>
</protein>
<dbReference type="Proteomes" id="UP001271007">
    <property type="component" value="Unassembled WGS sequence"/>
</dbReference>
<dbReference type="Pfam" id="PF13714">
    <property type="entry name" value="PEP_mutase"/>
    <property type="match status" value="1"/>
</dbReference>
<reference evidence="1" key="1">
    <citation type="submission" date="2023-04" db="EMBL/GenBank/DDBJ databases">
        <title>Black Yeasts Isolated from many extreme environments.</title>
        <authorList>
            <person name="Coleine C."/>
            <person name="Stajich J.E."/>
            <person name="Selbmann L."/>
        </authorList>
    </citation>
    <scope>NUCLEOTIDE SEQUENCE</scope>
    <source>
        <strain evidence="1">CCFEE 5312</strain>
    </source>
</reference>
<evidence type="ECO:0000313" key="1">
    <source>
        <dbReference type="EMBL" id="KAK3048078.1"/>
    </source>
</evidence>
<name>A0AAJ0D7I7_9PEZI</name>
<accession>A0AAJ0D7I7</accession>
<evidence type="ECO:0008006" key="3">
    <source>
        <dbReference type="Google" id="ProtNLM"/>
    </source>
</evidence>
<dbReference type="SUPFAM" id="SSF51621">
    <property type="entry name" value="Phosphoenolpyruvate/pyruvate domain"/>
    <property type="match status" value="1"/>
</dbReference>
<gene>
    <name evidence="1" type="ORF">LTR09_010594</name>
</gene>